<evidence type="ECO:0000313" key="10">
    <source>
        <dbReference type="Proteomes" id="UP000297288"/>
    </source>
</evidence>
<dbReference type="Gene3D" id="3.30.70.1490">
    <property type="entry name" value="Cysteine protease Prp"/>
    <property type="match status" value="1"/>
</dbReference>
<dbReference type="STRING" id="28234.SAMN04488588_0209"/>
<dbReference type="SUPFAM" id="SSF118010">
    <property type="entry name" value="TM1457-like"/>
    <property type="match status" value="1"/>
</dbReference>
<evidence type="ECO:0000256" key="3">
    <source>
        <dbReference type="ARBA" id="ARBA00022801"/>
    </source>
</evidence>
<evidence type="ECO:0000313" key="9">
    <source>
        <dbReference type="Proteomes" id="UP000199322"/>
    </source>
</evidence>
<keyword evidence="3" id="KW-0378">Hydrolase</keyword>
<dbReference type="Proteomes" id="UP000199322">
    <property type="component" value="Unassembled WGS sequence"/>
</dbReference>
<evidence type="ECO:0000256" key="5">
    <source>
        <dbReference type="ARBA" id="ARBA00044503"/>
    </source>
</evidence>
<dbReference type="InterPro" id="IPR007422">
    <property type="entry name" value="Peptidase_Prp"/>
</dbReference>
<dbReference type="GO" id="GO:0042254">
    <property type="term" value="P:ribosome biogenesis"/>
    <property type="evidence" value="ECO:0007669"/>
    <property type="project" value="UniProtKB-KW"/>
</dbReference>
<keyword evidence="4" id="KW-0788">Thiol protease</keyword>
<protein>
    <recommendedName>
        <fullName evidence="6">Ribosomal processing cysteine protease Prp</fullName>
    </recommendedName>
</protein>
<dbReference type="EMBL" id="SRME01000001">
    <property type="protein sequence ID" value="TGG89054.1"/>
    <property type="molecule type" value="Genomic_DNA"/>
</dbReference>
<sequence length="96" mass="10993">MVKVSFYNKKVILKGHAMHGDYGQDIVCSAISSISQYTAEFLKKEKLGSYKKKNGYLKIEYSNDELSLKIIEHMKEAMISIEKDYPGNVKVEVKNK</sequence>
<name>A0A1G6I2G7_9BACT</name>
<organism evidence="7 9">
    <name type="scientific">Geotoga petraea</name>
    <dbReference type="NCBI Taxonomy" id="28234"/>
    <lineage>
        <taxon>Bacteria</taxon>
        <taxon>Thermotogati</taxon>
        <taxon>Thermotogota</taxon>
        <taxon>Thermotogae</taxon>
        <taxon>Petrotogales</taxon>
        <taxon>Petrotogaceae</taxon>
        <taxon>Geotoga</taxon>
    </lineage>
</organism>
<reference evidence="7 9" key="1">
    <citation type="submission" date="2016-10" db="EMBL/GenBank/DDBJ databases">
        <authorList>
            <person name="de Groot N.N."/>
        </authorList>
    </citation>
    <scope>NUCLEOTIDE SEQUENCE [LARGE SCALE GENOMIC DNA]</scope>
    <source>
        <strain evidence="7 9">WG14</strain>
    </source>
</reference>
<dbReference type="GO" id="GO:0008234">
    <property type="term" value="F:cysteine-type peptidase activity"/>
    <property type="evidence" value="ECO:0007669"/>
    <property type="project" value="UniProtKB-KW"/>
</dbReference>
<evidence type="ECO:0000256" key="1">
    <source>
        <dbReference type="ARBA" id="ARBA00022517"/>
    </source>
</evidence>
<dbReference type="Proteomes" id="UP000297288">
    <property type="component" value="Unassembled WGS sequence"/>
</dbReference>
<dbReference type="GO" id="GO:0006508">
    <property type="term" value="P:proteolysis"/>
    <property type="evidence" value="ECO:0007669"/>
    <property type="project" value="UniProtKB-KW"/>
</dbReference>
<dbReference type="PANTHER" id="PTHR39178">
    <property type="entry name" value="HYPOTHETICAL RIBOSOME-ASSOCIATED PROTEIN"/>
    <property type="match status" value="1"/>
</dbReference>
<evidence type="ECO:0000313" key="8">
    <source>
        <dbReference type="EMBL" id="TGG89054.1"/>
    </source>
</evidence>
<dbReference type="PANTHER" id="PTHR39178:SF1">
    <property type="entry name" value="RIBOSOMAL-PROCESSING CYSTEINE PROTEASE PRP"/>
    <property type="match status" value="1"/>
</dbReference>
<reference evidence="8 10" key="2">
    <citation type="submission" date="2019-04" db="EMBL/GenBank/DDBJ databases">
        <title>Draft genome sequence data and analysis of a Fermenting Bacterium, Geotoga petraea strain HO-Geo1, isolated from heavy-oil petroleum reservoir in Russia.</title>
        <authorList>
            <person name="Grouzdev D.S."/>
            <person name="Semenova E.M."/>
            <person name="Sokolova D.S."/>
            <person name="Tourova T.P."/>
            <person name="Poltaraus A.B."/>
            <person name="Nazina T.N."/>
        </authorList>
    </citation>
    <scope>NUCLEOTIDE SEQUENCE [LARGE SCALE GENOMIC DNA]</scope>
    <source>
        <strain evidence="8 10">HO-Geo1</strain>
    </source>
</reference>
<evidence type="ECO:0000313" key="7">
    <source>
        <dbReference type="EMBL" id="SDC00265.1"/>
    </source>
</evidence>
<dbReference type="AlphaFoldDB" id="A0A1G6I2G7"/>
<accession>A0A1G6I2G7</accession>
<keyword evidence="1" id="KW-0690">Ribosome biogenesis</keyword>
<evidence type="ECO:0000256" key="6">
    <source>
        <dbReference type="ARBA" id="ARBA00044538"/>
    </source>
</evidence>
<dbReference type="OrthoDB" id="48998at2"/>
<dbReference type="EMBL" id="FMYV01000001">
    <property type="protein sequence ID" value="SDC00265.1"/>
    <property type="molecule type" value="Genomic_DNA"/>
</dbReference>
<evidence type="ECO:0000256" key="4">
    <source>
        <dbReference type="ARBA" id="ARBA00022807"/>
    </source>
</evidence>
<dbReference type="CDD" id="cd16332">
    <property type="entry name" value="Prp-like"/>
    <property type="match status" value="1"/>
</dbReference>
<dbReference type="RefSeq" id="WP_091401991.1">
    <property type="nucleotide sequence ID" value="NZ_FMYV01000001.1"/>
</dbReference>
<proteinExistence type="inferred from homology"/>
<keyword evidence="9" id="KW-1185">Reference proteome</keyword>
<dbReference type="Pfam" id="PF04327">
    <property type="entry name" value="Peptidase_Prp"/>
    <property type="match status" value="1"/>
</dbReference>
<dbReference type="InterPro" id="IPR036764">
    <property type="entry name" value="Peptidase_Prp_sf"/>
</dbReference>
<comment type="similarity">
    <text evidence="5">Belongs to the Prp family.</text>
</comment>
<keyword evidence="2 8" id="KW-0645">Protease</keyword>
<gene>
    <name evidence="8" type="ORF">E4650_02340</name>
    <name evidence="7" type="ORF">SAMN04488588_0209</name>
</gene>
<evidence type="ECO:0000256" key="2">
    <source>
        <dbReference type="ARBA" id="ARBA00022670"/>
    </source>
</evidence>